<evidence type="ECO:0000313" key="3">
    <source>
        <dbReference type="EMBL" id="KAF9534367.1"/>
    </source>
</evidence>
<organism evidence="3 4">
    <name type="scientific">Crepidotus variabilis</name>
    <dbReference type="NCBI Taxonomy" id="179855"/>
    <lineage>
        <taxon>Eukaryota</taxon>
        <taxon>Fungi</taxon>
        <taxon>Dikarya</taxon>
        <taxon>Basidiomycota</taxon>
        <taxon>Agaricomycotina</taxon>
        <taxon>Agaricomycetes</taxon>
        <taxon>Agaricomycetidae</taxon>
        <taxon>Agaricales</taxon>
        <taxon>Agaricineae</taxon>
        <taxon>Crepidotaceae</taxon>
        <taxon>Crepidotus</taxon>
    </lineage>
</organism>
<sequence>MFPKSWLILFIAVLSTGMLHHSSPKISGVLTVFSLMIGVFSMPIPRTSDNNNDLERRGGRGVAVSTEGPSMHPEGSGVAHASNNDGSITGAHRGHGHSHVQ</sequence>
<name>A0A9P6ESJ0_9AGAR</name>
<evidence type="ECO:0000313" key="4">
    <source>
        <dbReference type="Proteomes" id="UP000807306"/>
    </source>
</evidence>
<accession>A0A9P6ESJ0</accession>
<feature type="compositionally biased region" description="Basic residues" evidence="1">
    <location>
        <begin position="92"/>
        <end position="101"/>
    </location>
</feature>
<dbReference type="AlphaFoldDB" id="A0A9P6ESJ0"/>
<evidence type="ECO:0000256" key="1">
    <source>
        <dbReference type="SAM" id="MobiDB-lite"/>
    </source>
</evidence>
<dbReference type="Proteomes" id="UP000807306">
    <property type="component" value="Unassembled WGS sequence"/>
</dbReference>
<dbReference type="EMBL" id="MU157826">
    <property type="protein sequence ID" value="KAF9534367.1"/>
    <property type="molecule type" value="Genomic_DNA"/>
</dbReference>
<proteinExistence type="predicted"/>
<feature type="signal peptide" evidence="2">
    <location>
        <begin position="1"/>
        <end position="17"/>
    </location>
</feature>
<keyword evidence="4" id="KW-1185">Reference proteome</keyword>
<feature type="chain" id="PRO_5040386698" evidence="2">
    <location>
        <begin position="18"/>
        <end position="101"/>
    </location>
</feature>
<keyword evidence="2" id="KW-0732">Signal</keyword>
<feature type="region of interest" description="Disordered" evidence="1">
    <location>
        <begin position="46"/>
        <end position="101"/>
    </location>
</feature>
<comment type="caution">
    <text evidence="3">The sequence shown here is derived from an EMBL/GenBank/DDBJ whole genome shotgun (WGS) entry which is preliminary data.</text>
</comment>
<protein>
    <submittedName>
        <fullName evidence="3">Uncharacterized protein</fullName>
    </submittedName>
</protein>
<reference evidence="3" key="1">
    <citation type="submission" date="2020-11" db="EMBL/GenBank/DDBJ databases">
        <authorList>
            <consortium name="DOE Joint Genome Institute"/>
            <person name="Ahrendt S."/>
            <person name="Riley R."/>
            <person name="Andreopoulos W."/>
            <person name="Labutti K."/>
            <person name="Pangilinan J."/>
            <person name="Ruiz-Duenas F.J."/>
            <person name="Barrasa J.M."/>
            <person name="Sanchez-Garcia M."/>
            <person name="Camarero S."/>
            <person name="Miyauchi S."/>
            <person name="Serrano A."/>
            <person name="Linde D."/>
            <person name="Babiker R."/>
            <person name="Drula E."/>
            <person name="Ayuso-Fernandez I."/>
            <person name="Pacheco R."/>
            <person name="Padilla G."/>
            <person name="Ferreira P."/>
            <person name="Barriuso J."/>
            <person name="Kellner H."/>
            <person name="Castanera R."/>
            <person name="Alfaro M."/>
            <person name="Ramirez L."/>
            <person name="Pisabarro A.G."/>
            <person name="Kuo A."/>
            <person name="Tritt A."/>
            <person name="Lipzen A."/>
            <person name="He G."/>
            <person name="Yan M."/>
            <person name="Ng V."/>
            <person name="Cullen D."/>
            <person name="Martin F."/>
            <person name="Rosso M.-N."/>
            <person name="Henrissat B."/>
            <person name="Hibbett D."/>
            <person name="Martinez A.T."/>
            <person name="Grigoriev I.V."/>
        </authorList>
    </citation>
    <scope>NUCLEOTIDE SEQUENCE</scope>
    <source>
        <strain evidence="3">CBS 506.95</strain>
    </source>
</reference>
<gene>
    <name evidence="3" type="ORF">CPB83DRAFT_332101</name>
</gene>
<evidence type="ECO:0000256" key="2">
    <source>
        <dbReference type="SAM" id="SignalP"/>
    </source>
</evidence>